<keyword evidence="7 12" id="KW-0949">S-adenosyl-L-methionine</keyword>
<comment type="catalytic activity">
    <reaction evidence="11 12">
        <text>L-lysyl(79)-[histone H3] + 3 S-adenosyl-L-methionine = N(6),N(6),N(6)-trimethyl-L-lysyl(79)-[histone H3] + 3 S-adenosyl-L-homocysteine + 3 H(+)</text>
        <dbReference type="Rhea" id="RHEA:60328"/>
        <dbReference type="Rhea" id="RHEA-COMP:15549"/>
        <dbReference type="Rhea" id="RHEA-COMP:15552"/>
        <dbReference type="ChEBI" id="CHEBI:15378"/>
        <dbReference type="ChEBI" id="CHEBI:29969"/>
        <dbReference type="ChEBI" id="CHEBI:57856"/>
        <dbReference type="ChEBI" id="CHEBI:59789"/>
        <dbReference type="ChEBI" id="CHEBI:61961"/>
        <dbReference type="EC" id="2.1.1.360"/>
    </reaction>
</comment>
<dbReference type="GO" id="GO:0032259">
    <property type="term" value="P:methylation"/>
    <property type="evidence" value="ECO:0007669"/>
    <property type="project" value="UniProtKB-KW"/>
</dbReference>
<comment type="activity regulation">
    <text evidence="12">Ubiquitination of histone H2B to form H2BK123ub1 is required for efficient DOT1 methyltransferase activity on histone H3.</text>
</comment>
<keyword evidence="8 12" id="KW-0156">Chromatin regulator</keyword>
<dbReference type="EC" id="2.1.1.360" evidence="3 12"/>
<feature type="compositionally biased region" description="Low complexity" evidence="13">
    <location>
        <begin position="934"/>
        <end position="954"/>
    </location>
</feature>
<keyword evidence="16" id="KW-1185">Reference proteome</keyword>
<evidence type="ECO:0000256" key="7">
    <source>
        <dbReference type="ARBA" id="ARBA00022691"/>
    </source>
</evidence>
<keyword evidence="5 12" id="KW-0489">Methyltransferase</keyword>
<comment type="subcellular location">
    <subcellularLocation>
        <location evidence="2 12">Nucleus</location>
    </subcellularLocation>
</comment>
<evidence type="ECO:0000256" key="4">
    <source>
        <dbReference type="ARBA" id="ARBA00020987"/>
    </source>
</evidence>
<dbReference type="Pfam" id="PF08123">
    <property type="entry name" value="DOT1"/>
    <property type="match status" value="1"/>
</dbReference>
<feature type="region of interest" description="Disordered" evidence="13">
    <location>
        <begin position="290"/>
        <end position="431"/>
    </location>
</feature>
<reference evidence="15 16" key="1">
    <citation type="submission" date="2020-03" db="EMBL/GenBank/DDBJ databases">
        <title>Draft Genome Sequence of Cudoniella acicularis.</title>
        <authorList>
            <person name="Buettner E."/>
            <person name="Kellner H."/>
        </authorList>
    </citation>
    <scope>NUCLEOTIDE SEQUENCE [LARGE SCALE GENOMIC DNA]</scope>
    <source>
        <strain evidence="15 16">DSM 108380</strain>
    </source>
</reference>
<evidence type="ECO:0000256" key="6">
    <source>
        <dbReference type="ARBA" id="ARBA00022679"/>
    </source>
</evidence>
<evidence type="ECO:0000259" key="14">
    <source>
        <dbReference type="PROSITE" id="PS51569"/>
    </source>
</evidence>
<dbReference type="EMBL" id="JAAMPI010001046">
    <property type="protein sequence ID" value="KAF4626996.1"/>
    <property type="molecule type" value="Genomic_DNA"/>
</dbReference>
<feature type="region of interest" description="Disordered" evidence="13">
    <location>
        <begin position="906"/>
        <end position="1029"/>
    </location>
</feature>
<evidence type="ECO:0000256" key="13">
    <source>
        <dbReference type="SAM" id="MobiDB-lite"/>
    </source>
</evidence>
<evidence type="ECO:0000256" key="2">
    <source>
        <dbReference type="ARBA" id="ARBA00004123"/>
    </source>
</evidence>
<dbReference type="InterPro" id="IPR058934">
    <property type="entry name" value="YMC020W-like"/>
</dbReference>
<evidence type="ECO:0000256" key="12">
    <source>
        <dbReference type="RuleBase" id="RU271113"/>
    </source>
</evidence>
<accession>A0A8H4VYA4</accession>
<dbReference type="GO" id="GO:0140956">
    <property type="term" value="F:histone H3K79 trimethyltransferase activity"/>
    <property type="evidence" value="ECO:0007669"/>
    <property type="project" value="UniProtKB-EC"/>
</dbReference>
<feature type="compositionally biased region" description="Polar residues" evidence="13">
    <location>
        <begin position="406"/>
        <end position="424"/>
    </location>
</feature>
<evidence type="ECO:0000256" key="10">
    <source>
        <dbReference type="ARBA" id="ARBA00029821"/>
    </source>
</evidence>
<evidence type="ECO:0000256" key="5">
    <source>
        <dbReference type="ARBA" id="ARBA00022603"/>
    </source>
</evidence>
<dbReference type="InterPro" id="IPR058933">
    <property type="entry name" value="YMC020W-like_ab_hydrolase"/>
</dbReference>
<proteinExistence type="inferred from homology"/>
<evidence type="ECO:0000313" key="15">
    <source>
        <dbReference type="EMBL" id="KAF4626996.1"/>
    </source>
</evidence>
<dbReference type="CDD" id="cd02440">
    <property type="entry name" value="AdoMet_MTases"/>
    <property type="match status" value="1"/>
</dbReference>
<feature type="compositionally biased region" description="Polar residues" evidence="13">
    <location>
        <begin position="30"/>
        <end position="41"/>
    </location>
</feature>
<dbReference type="GO" id="GO:0005634">
    <property type="term" value="C:nucleus"/>
    <property type="evidence" value="ECO:0007669"/>
    <property type="project" value="UniProtKB-SubCell"/>
</dbReference>
<keyword evidence="6 12" id="KW-0808">Transferase</keyword>
<dbReference type="InterPro" id="IPR025789">
    <property type="entry name" value="DOT1_dom"/>
</dbReference>
<dbReference type="Pfam" id="PF26147">
    <property type="entry name" value="AB_HYDROLASE_YMC0-YMC35"/>
    <property type="match status" value="1"/>
</dbReference>
<evidence type="ECO:0000256" key="11">
    <source>
        <dbReference type="ARBA" id="ARBA00047770"/>
    </source>
</evidence>
<dbReference type="Gene3D" id="3.40.50.150">
    <property type="entry name" value="Vaccinia Virus protein VP39"/>
    <property type="match status" value="1"/>
</dbReference>
<keyword evidence="9 12" id="KW-0539">Nucleus</keyword>
<dbReference type="PANTHER" id="PTHR47349:SF1">
    <property type="entry name" value="AER328WP"/>
    <property type="match status" value="1"/>
</dbReference>
<comment type="caution">
    <text evidence="15">The sequence shown here is derived from an EMBL/GenBank/DDBJ whole genome shotgun (WGS) entry which is preliminary data.</text>
</comment>
<comment type="miscellaneous">
    <text evidence="12">In contrast to other lysine histone methyltransferases, it does not contain a SET domain, suggesting the existence of another mechanism for methylation of lysine residues of histones.</text>
</comment>
<dbReference type="PANTHER" id="PTHR47349">
    <property type="entry name" value="CHROMOSOME 8, WHOLE GENOME SHOTGUN SEQUENCE"/>
    <property type="match status" value="1"/>
</dbReference>
<feature type="compositionally biased region" description="Polar residues" evidence="13">
    <location>
        <begin position="229"/>
        <end position="254"/>
    </location>
</feature>
<organism evidence="15 16">
    <name type="scientific">Cudoniella acicularis</name>
    <dbReference type="NCBI Taxonomy" id="354080"/>
    <lineage>
        <taxon>Eukaryota</taxon>
        <taxon>Fungi</taxon>
        <taxon>Dikarya</taxon>
        <taxon>Ascomycota</taxon>
        <taxon>Pezizomycotina</taxon>
        <taxon>Leotiomycetes</taxon>
        <taxon>Helotiales</taxon>
        <taxon>Tricladiaceae</taxon>
        <taxon>Cudoniella</taxon>
    </lineage>
</organism>
<comment type="similarity">
    <text evidence="12">Belongs to the class I-like SAM-binding methyltransferase superfamily. DOT1 family.</text>
</comment>
<feature type="compositionally biased region" description="Polar residues" evidence="13">
    <location>
        <begin position="86"/>
        <end position="95"/>
    </location>
</feature>
<evidence type="ECO:0000256" key="9">
    <source>
        <dbReference type="ARBA" id="ARBA00023242"/>
    </source>
</evidence>
<feature type="compositionally biased region" description="Polar residues" evidence="13">
    <location>
        <begin position="50"/>
        <end position="60"/>
    </location>
</feature>
<dbReference type="Proteomes" id="UP000566819">
    <property type="component" value="Unassembled WGS sequence"/>
</dbReference>
<name>A0A8H4VYA4_9HELO</name>
<protein>
    <recommendedName>
        <fullName evidence="4 12">Histone-lysine N-methyltransferase, H3 lysine-79 specific</fullName>
        <ecNumber evidence="3 12">2.1.1.360</ecNumber>
    </recommendedName>
    <alternativeName>
        <fullName evidence="10 12">Histone H3-K79 methyltransferase</fullName>
    </alternativeName>
</protein>
<gene>
    <name evidence="15" type="ORF">G7Y89_g11156</name>
</gene>
<feature type="compositionally biased region" description="Acidic residues" evidence="13">
    <location>
        <begin position="984"/>
        <end position="994"/>
    </location>
</feature>
<dbReference type="SUPFAM" id="SSF53335">
    <property type="entry name" value="S-adenosyl-L-methionine-dependent methyltransferases"/>
    <property type="match status" value="1"/>
</dbReference>
<feature type="compositionally biased region" description="Polar residues" evidence="13">
    <location>
        <begin position="330"/>
        <end position="344"/>
    </location>
</feature>
<evidence type="ECO:0000256" key="8">
    <source>
        <dbReference type="ARBA" id="ARBA00022853"/>
    </source>
</evidence>
<comment type="function">
    <text evidence="1 12">Histone methyltransferase that specifically trimethylates histone H3 to form H3K79me3. This methylation is required for telomere silencing and for the pachytene checkpoint during the meiotic cell cycle by allowing the recruitment of RAD9 to double strand breaks. Nucleosomes are preferred as substrate compared to free histone.</text>
</comment>
<dbReference type="OrthoDB" id="5598028at2759"/>
<sequence>MGPSRKRARPNPPTAASTNVTDQADLLPTKTPQSTITQPASNVLEHPGHASNNEVESGASTPLKKPVGSNQKQVKPKGSWYGTWPRKSTASTQIARETILADMPKNTPPSVDLSQFESKRVPPSSTPSRPPSMYLGKSKETLDISMGGTLEGEGSLSKDRNAITTPSTTNEFTTAPQGLATPHQAITTPPETVEETSTELETQPPIEPPPPQRPATSSGWLGGWLSRPAPQNQDVTEDVMQTQEPPNTSEQLEQMQVLPPESEEPPAQLLNEDKATPVVKTTSSSWFGLWSTAAPSTTPEVPETQIPVKTTNDGEDTVMEDAPAPKPVPEQTSGSSSWAFWSTETTKKTSAEPAASQGTGQVAVTGEPSQNNPEPARVATVKSVNKGKSSKRGRPQSVEIDEASRQMAQQESTTGTPLQSTPSAKKSPPNLIIPSVKQTYRLVENPSILQQIARLLLHGEQKPVKHVFLVKDPPKIKNALAIGIHGLFPAPLLRTVIGQPTGTSIRFANHGAAAIRRWADSHGCADCEIEKVALEGEGKIGDRVDNLWKLLLNWIDHVRKADFILVSCHSQGVPVAIMLVAKLIEFGVVASGKIGVCAMAGVSLGPFPDYKSRLFSGSAGELFEFADPESVVSKRYEDSLRVAMKYGVKVTYCGSIDDQLVSLESSTFSPASHPYIYRAVFVDGRIHAPDFLSHLVGFALKLRNLGVADHGLIRELSTPLAGSLYTGEGHSRLYDEGKVYDFAIEFALETTSVGEVPLGLKKYEIPNNANPYVLPWIMRGLLEEDFVKTELSSETSELLKQFNDWKPATKPQEFQKELRRLLLAAQKMTLSPDLSVVASHEAEVESESQETFVQANIRYPYATFIFPLNLLLHTLFNFSIALNMNINFGKKKSMIQVRKPTIRVEKGQAALKPAPLPSKLASSKRQESPRYQDSPVRSSPSASNPRSSPATTPSVERDVPSSRHLTVKRKAARQISPSTHVVWDNDDDEDSDGDDGNKSSSELTRHKRQRTEEQAVDLNRQLRSRKAFSGEDGGRFEMIHAADIAQSAKGSKLPAGATVKDVTVELKYPSASQRERYVTMSDSTSKANREPFMEPNQGLIRMIEKAKNLMKTPITKEQLNDFQNAVEKWNLAIEELAKNGSLAKNLDNKHHLPFDQVCLMLRQVYDRAVSPNVDNLRKYQNGSDNVYGELLPPLVSKMLKKTELRSNQIFVDLGSGVGSVVLQAALEFGARSWGCEMMENACALAADQKREFASRCRLWGIETGKVTLERGDFLENDRIKATIKRADVILVNNQAFTSDLNQRLTDLFLDVKEGCKIVSLKSFVPSGHQITSRNLHNPVNVFAVTEGQYYARDVSWTDAGGSYFVATKDSGRVERFMSKHSL</sequence>
<feature type="region of interest" description="Disordered" evidence="13">
    <location>
        <begin position="1"/>
        <end position="276"/>
    </location>
</feature>
<feature type="compositionally biased region" description="Polar residues" evidence="13">
    <location>
        <begin position="162"/>
        <end position="176"/>
    </location>
</feature>
<dbReference type="InterPro" id="IPR029063">
    <property type="entry name" value="SAM-dependent_MTases_sf"/>
</dbReference>
<dbReference type="FunFam" id="3.40.50.150:FF:000033">
    <property type="entry name" value="Histone-lysine N-methyltransferase, H3 lysine-79 specific"/>
    <property type="match status" value="1"/>
</dbReference>
<feature type="domain" description="DOT1" evidence="14">
    <location>
        <begin position="1064"/>
        <end position="1381"/>
    </location>
</feature>
<feature type="compositionally biased region" description="Polar residues" evidence="13">
    <location>
        <begin position="356"/>
        <end position="373"/>
    </location>
</feature>
<evidence type="ECO:0000256" key="1">
    <source>
        <dbReference type="ARBA" id="ARBA00003482"/>
    </source>
</evidence>
<evidence type="ECO:0000313" key="16">
    <source>
        <dbReference type="Proteomes" id="UP000566819"/>
    </source>
</evidence>
<evidence type="ECO:0000256" key="3">
    <source>
        <dbReference type="ARBA" id="ARBA00012190"/>
    </source>
</evidence>
<dbReference type="PROSITE" id="PS51569">
    <property type="entry name" value="DOT1"/>
    <property type="match status" value="1"/>
</dbReference>